<protein>
    <submittedName>
        <fullName evidence="2">Uncharacterized protein</fullName>
    </submittedName>
</protein>
<keyword evidence="3" id="KW-1185">Reference proteome</keyword>
<evidence type="ECO:0000256" key="1">
    <source>
        <dbReference type="SAM" id="MobiDB-lite"/>
    </source>
</evidence>
<organism evidence="2 3">
    <name type="scientific">Eumeta variegata</name>
    <name type="common">Bagworm moth</name>
    <name type="synonym">Eumeta japonica</name>
    <dbReference type="NCBI Taxonomy" id="151549"/>
    <lineage>
        <taxon>Eukaryota</taxon>
        <taxon>Metazoa</taxon>
        <taxon>Ecdysozoa</taxon>
        <taxon>Arthropoda</taxon>
        <taxon>Hexapoda</taxon>
        <taxon>Insecta</taxon>
        <taxon>Pterygota</taxon>
        <taxon>Neoptera</taxon>
        <taxon>Endopterygota</taxon>
        <taxon>Lepidoptera</taxon>
        <taxon>Glossata</taxon>
        <taxon>Ditrysia</taxon>
        <taxon>Tineoidea</taxon>
        <taxon>Psychidae</taxon>
        <taxon>Oiketicinae</taxon>
        <taxon>Eumeta</taxon>
    </lineage>
</organism>
<accession>A0A4C1UHC9</accession>
<evidence type="ECO:0000313" key="3">
    <source>
        <dbReference type="Proteomes" id="UP000299102"/>
    </source>
</evidence>
<name>A0A4C1UHC9_EUMVA</name>
<dbReference type="AlphaFoldDB" id="A0A4C1UHC9"/>
<dbReference type="Proteomes" id="UP000299102">
    <property type="component" value="Unassembled WGS sequence"/>
</dbReference>
<dbReference type="EMBL" id="BGZK01000172">
    <property type="protein sequence ID" value="GBP25818.1"/>
    <property type="molecule type" value="Genomic_DNA"/>
</dbReference>
<comment type="caution">
    <text evidence="2">The sequence shown here is derived from an EMBL/GenBank/DDBJ whole genome shotgun (WGS) entry which is preliminary data.</text>
</comment>
<proteinExistence type="predicted"/>
<reference evidence="2 3" key="1">
    <citation type="journal article" date="2019" name="Commun. Biol.">
        <title>The bagworm genome reveals a unique fibroin gene that provides high tensile strength.</title>
        <authorList>
            <person name="Kono N."/>
            <person name="Nakamura H."/>
            <person name="Ohtoshi R."/>
            <person name="Tomita M."/>
            <person name="Numata K."/>
            <person name="Arakawa K."/>
        </authorList>
    </citation>
    <scope>NUCLEOTIDE SEQUENCE [LARGE SCALE GENOMIC DNA]</scope>
</reference>
<feature type="region of interest" description="Disordered" evidence="1">
    <location>
        <begin position="19"/>
        <end position="54"/>
    </location>
</feature>
<sequence length="115" mass="13162">MRRRGGLVHRIPAARGVRWPSPLRRRGLTTQHERPPRKLAHDWAPPPSVQRPAPGVAMHNELRQRNAAEMKKIISQDDGRRLPAASATGRRPRRLQLATSALWPLRAVFIFFPDF</sequence>
<evidence type="ECO:0000313" key="2">
    <source>
        <dbReference type="EMBL" id="GBP25818.1"/>
    </source>
</evidence>
<gene>
    <name evidence="2" type="ORF">EVAR_94838_1</name>
</gene>
<feature type="compositionally biased region" description="Basic and acidic residues" evidence="1">
    <location>
        <begin position="31"/>
        <end position="41"/>
    </location>
</feature>